<dbReference type="Pfam" id="PF12900">
    <property type="entry name" value="Pyridox_ox_2"/>
    <property type="match status" value="1"/>
</dbReference>
<dbReference type="AlphaFoldDB" id="A0A7X0P199"/>
<protein>
    <recommendedName>
        <fullName evidence="4">Pyridoxamine 5'-phosphate oxidase family protein</fullName>
    </recommendedName>
</protein>
<organism evidence="2 3">
    <name type="scientific">Nonomuraea rubra</name>
    <dbReference type="NCBI Taxonomy" id="46180"/>
    <lineage>
        <taxon>Bacteria</taxon>
        <taxon>Bacillati</taxon>
        <taxon>Actinomycetota</taxon>
        <taxon>Actinomycetes</taxon>
        <taxon>Streptosporangiales</taxon>
        <taxon>Streptosporangiaceae</taxon>
        <taxon>Nonomuraea</taxon>
    </lineage>
</organism>
<sequence>MPAIAVVRADRTDRLTDRALPAATRNAVVAFEADEFDPEERTGWSVTVIGHARAVHDPAEIAELAALPLTAWTPGSRDHYIVVDAEQVSGRRIVRNVRPSVAHLCASSSILSGGHSPRLGQLHGDRLRSVKPHRGYDYHRARRPAQA</sequence>
<dbReference type="EMBL" id="JACHMI010000001">
    <property type="protein sequence ID" value="MBB6553433.1"/>
    <property type="molecule type" value="Genomic_DNA"/>
</dbReference>
<evidence type="ECO:0000313" key="2">
    <source>
        <dbReference type="EMBL" id="MBB6553433.1"/>
    </source>
</evidence>
<proteinExistence type="predicted"/>
<keyword evidence="3" id="KW-1185">Reference proteome</keyword>
<feature type="region of interest" description="Disordered" evidence="1">
    <location>
        <begin position="115"/>
        <end position="147"/>
    </location>
</feature>
<dbReference type="SUPFAM" id="SSF50475">
    <property type="entry name" value="FMN-binding split barrel"/>
    <property type="match status" value="1"/>
</dbReference>
<evidence type="ECO:0000313" key="3">
    <source>
        <dbReference type="Proteomes" id="UP000565579"/>
    </source>
</evidence>
<comment type="caution">
    <text evidence="2">The sequence shown here is derived from an EMBL/GenBank/DDBJ whole genome shotgun (WGS) entry which is preliminary data.</text>
</comment>
<name>A0A7X0P199_9ACTN</name>
<gene>
    <name evidence="2" type="ORF">HD593_008228</name>
</gene>
<dbReference type="InterPro" id="IPR024747">
    <property type="entry name" value="Pyridox_Oxase-rel"/>
</dbReference>
<reference evidence="2 3" key="1">
    <citation type="submission" date="2020-08" db="EMBL/GenBank/DDBJ databases">
        <title>Sequencing the genomes of 1000 actinobacteria strains.</title>
        <authorList>
            <person name="Klenk H.-P."/>
        </authorList>
    </citation>
    <scope>NUCLEOTIDE SEQUENCE [LARGE SCALE GENOMIC DNA]</scope>
    <source>
        <strain evidence="2 3">DSM 43768</strain>
    </source>
</reference>
<evidence type="ECO:0008006" key="4">
    <source>
        <dbReference type="Google" id="ProtNLM"/>
    </source>
</evidence>
<dbReference type="RefSeq" id="WP_312904066.1">
    <property type="nucleotide sequence ID" value="NZ_BAAAXY010000226.1"/>
</dbReference>
<dbReference type="InterPro" id="IPR012349">
    <property type="entry name" value="Split_barrel_FMN-bd"/>
</dbReference>
<feature type="compositionally biased region" description="Basic and acidic residues" evidence="1">
    <location>
        <begin position="123"/>
        <end position="139"/>
    </location>
</feature>
<accession>A0A7X0P199</accession>
<dbReference type="Gene3D" id="2.30.110.10">
    <property type="entry name" value="Electron Transport, Fmn-binding Protein, Chain A"/>
    <property type="match status" value="1"/>
</dbReference>
<evidence type="ECO:0000256" key="1">
    <source>
        <dbReference type="SAM" id="MobiDB-lite"/>
    </source>
</evidence>
<dbReference type="Proteomes" id="UP000565579">
    <property type="component" value="Unassembled WGS sequence"/>
</dbReference>